<evidence type="ECO:0000256" key="5">
    <source>
        <dbReference type="ARBA" id="ARBA00022801"/>
    </source>
</evidence>
<gene>
    <name evidence="6" type="primary">nudJ</name>
    <name evidence="8" type="ORF">V6U78_07735</name>
</gene>
<evidence type="ECO:0000256" key="3">
    <source>
        <dbReference type="ARBA" id="ARBA00011245"/>
    </source>
</evidence>
<dbReference type="PROSITE" id="PS00893">
    <property type="entry name" value="NUDIX_BOX"/>
    <property type="match status" value="1"/>
</dbReference>
<evidence type="ECO:0000313" key="9">
    <source>
        <dbReference type="Proteomes" id="UP001621714"/>
    </source>
</evidence>
<sequence length="156" mass="17719">MSRWTPRSTVATIVYDGARFLLVEEYDRLSRPDQPVLNQPAGHLEPGESVIIAAERETLEETGWQVQVEAYLGLYINIAPGDITYHRHCFIARPIKQIPDAPLDEGIIGPRWLTWPEILAAEKQGLLRSPMVRPCCEDFLKGQHFPLSLIRDFRGA</sequence>
<evidence type="ECO:0000256" key="6">
    <source>
        <dbReference type="RuleBase" id="RU364043"/>
    </source>
</evidence>
<dbReference type="InterPro" id="IPR000086">
    <property type="entry name" value="NUDIX_hydrolase_dom"/>
</dbReference>
<dbReference type="GO" id="GO:0016787">
    <property type="term" value="F:hydrolase activity"/>
    <property type="evidence" value="ECO:0007669"/>
    <property type="project" value="UniProtKB-KW"/>
</dbReference>
<dbReference type="RefSeq" id="WP_405339107.1">
    <property type="nucleotide sequence ID" value="NZ_JBANFI010000004.1"/>
</dbReference>
<organism evidence="8 9">
    <name type="scientific">Marinospirillum alkalitolerans</name>
    <dbReference type="NCBI Taxonomy" id="3123374"/>
    <lineage>
        <taxon>Bacteria</taxon>
        <taxon>Pseudomonadati</taxon>
        <taxon>Pseudomonadota</taxon>
        <taxon>Gammaproteobacteria</taxon>
        <taxon>Oceanospirillales</taxon>
        <taxon>Oceanospirillaceae</taxon>
        <taxon>Marinospirillum</taxon>
    </lineage>
</organism>
<evidence type="ECO:0000313" key="8">
    <source>
        <dbReference type="EMBL" id="MFK7160923.1"/>
    </source>
</evidence>
<comment type="similarity">
    <text evidence="2 6">Belongs to the Nudix hydrolase family. NudJ subfamily.</text>
</comment>
<dbReference type="Proteomes" id="UP001621714">
    <property type="component" value="Unassembled WGS sequence"/>
</dbReference>
<dbReference type="SUPFAM" id="SSF55811">
    <property type="entry name" value="Nudix"/>
    <property type="match status" value="1"/>
</dbReference>
<dbReference type="PROSITE" id="PS51462">
    <property type="entry name" value="NUDIX"/>
    <property type="match status" value="1"/>
</dbReference>
<feature type="domain" description="Nudix hydrolase" evidence="7">
    <location>
        <begin position="5"/>
        <end position="140"/>
    </location>
</feature>
<dbReference type="InterPro" id="IPR033713">
    <property type="entry name" value="NudJ"/>
</dbReference>
<keyword evidence="6" id="KW-0460">Magnesium</keyword>
<dbReference type="EMBL" id="JBANFI010000004">
    <property type="protein sequence ID" value="MFK7160923.1"/>
    <property type="molecule type" value="Genomic_DNA"/>
</dbReference>
<evidence type="ECO:0000259" key="7">
    <source>
        <dbReference type="PROSITE" id="PS51462"/>
    </source>
</evidence>
<keyword evidence="9" id="KW-1185">Reference proteome</keyword>
<evidence type="ECO:0000256" key="1">
    <source>
        <dbReference type="ARBA" id="ARBA00001946"/>
    </source>
</evidence>
<dbReference type="InterPro" id="IPR015797">
    <property type="entry name" value="NUDIX_hydrolase-like_dom_sf"/>
</dbReference>
<name>A0ABW8PZ47_9GAMM</name>
<protein>
    <recommendedName>
        <fullName evidence="4 6">Phosphatase NudJ</fullName>
        <ecNumber evidence="6">3.6.1.-</ecNumber>
    </recommendedName>
</protein>
<dbReference type="Gene3D" id="3.90.79.10">
    <property type="entry name" value="Nucleoside Triphosphate Pyrophosphohydrolase"/>
    <property type="match status" value="1"/>
</dbReference>
<reference evidence="8 9" key="1">
    <citation type="submission" date="2024-02" db="EMBL/GenBank/DDBJ databases">
        <title>Marinospirillum sp. MEB 164 isolated from Lonar lake sediment.</title>
        <authorList>
            <person name="Joshi A."/>
            <person name="Thite S."/>
        </authorList>
    </citation>
    <scope>NUCLEOTIDE SEQUENCE [LARGE SCALE GENOMIC DNA]</scope>
    <source>
        <strain evidence="8 9">MEB164</strain>
    </source>
</reference>
<evidence type="ECO:0000256" key="2">
    <source>
        <dbReference type="ARBA" id="ARBA00007608"/>
    </source>
</evidence>
<dbReference type="EC" id="3.6.1.-" evidence="6"/>
<dbReference type="PANTHER" id="PTHR43222:SF11">
    <property type="entry name" value="PHOSPHATASE NUDJ"/>
    <property type="match status" value="1"/>
</dbReference>
<dbReference type="CDD" id="cd03675">
    <property type="entry name" value="NUDIX_Hydrolase"/>
    <property type="match status" value="1"/>
</dbReference>
<comment type="subunit">
    <text evidence="3 6">Monomer.</text>
</comment>
<dbReference type="Pfam" id="PF00293">
    <property type="entry name" value="NUDIX"/>
    <property type="match status" value="1"/>
</dbReference>
<proteinExistence type="inferred from homology"/>
<evidence type="ECO:0000256" key="4">
    <source>
        <dbReference type="ARBA" id="ARBA00015552"/>
    </source>
</evidence>
<dbReference type="PANTHER" id="PTHR43222">
    <property type="entry name" value="NUDIX HYDROLASE 23"/>
    <property type="match status" value="1"/>
</dbReference>
<comment type="cofactor">
    <cofactor evidence="1 6">
        <name>Mg(2+)</name>
        <dbReference type="ChEBI" id="CHEBI:18420"/>
    </cofactor>
</comment>
<keyword evidence="5 6" id="KW-0378">Hydrolase</keyword>
<comment type="caution">
    <text evidence="8">The sequence shown here is derived from an EMBL/GenBank/DDBJ whole genome shotgun (WGS) entry which is preliminary data.</text>
</comment>
<accession>A0ABW8PZ47</accession>
<dbReference type="InterPro" id="IPR020084">
    <property type="entry name" value="NUDIX_hydrolase_CS"/>
</dbReference>